<keyword evidence="1" id="KW-1133">Transmembrane helix</keyword>
<feature type="transmembrane region" description="Helical" evidence="1">
    <location>
        <begin position="20"/>
        <end position="45"/>
    </location>
</feature>
<accession>A0ABP5TPQ5</accession>
<evidence type="ECO:0000256" key="1">
    <source>
        <dbReference type="SAM" id="Phobius"/>
    </source>
</evidence>
<gene>
    <name evidence="2" type="ORF">GCM10010170_052310</name>
</gene>
<organism evidence="2 3">
    <name type="scientific">Dactylosporangium salmoneum</name>
    <dbReference type="NCBI Taxonomy" id="53361"/>
    <lineage>
        <taxon>Bacteria</taxon>
        <taxon>Bacillati</taxon>
        <taxon>Actinomycetota</taxon>
        <taxon>Actinomycetes</taxon>
        <taxon>Micromonosporales</taxon>
        <taxon>Micromonosporaceae</taxon>
        <taxon>Dactylosporangium</taxon>
    </lineage>
</organism>
<evidence type="ECO:0008006" key="4">
    <source>
        <dbReference type="Google" id="ProtNLM"/>
    </source>
</evidence>
<sequence>MANYSPYAVPQAPPPKKTWRVVLIVVGAVLVLCCGGLGVGGYFLFKGVKEATGPALDAANQFVVNLEHGDTDAAYEQLCAGTRTAYTKDAFADGVAKQPKITAHKTTGVNVASINGRTTATATMTLTLDSGFSEQHAFPMLKESGDWKICGRPY</sequence>
<evidence type="ECO:0000313" key="2">
    <source>
        <dbReference type="EMBL" id="GAA2358542.1"/>
    </source>
</evidence>
<keyword evidence="1" id="KW-0812">Transmembrane</keyword>
<proteinExistence type="predicted"/>
<keyword evidence="1" id="KW-0472">Membrane</keyword>
<dbReference type="RefSeq" id="WP_344615151.1">
    <property type="nucleotide sequence ID" value="NZ_BAAARV010000046.1"/>
</dbReference>
<dbReference type="EMBL" id="BAAARV010000046">
    <property type="protein sequence ID" value="GAA2358542.1"/>
    <property type="molecule type" value="Genomic_DNA"/>
</dbReference>
<reference evidence="3" key="1">
    <citation type="journal article" date="2019" name="Int. J. Syst. Evol. Microbiol.">
        <title>The Global Catalogue of Microorganisms (GCM) 10K type strain sequencing project: providing services to taxonomists for standard genome sequencing and annotation.</title>
        <authorList>
            <consortium name="The Broad Institute Genomics Platform"/>
            <consortium name="The Broad Institute Genome Sequencing Center for Infectious Disease"/>
            <person name="Wu L."/>
            <person name="Ma J."/>
        </authorList>
    </citation>
    <scope>NUCLEOTIDE SEQUENCE [LARGE SCALE GENOMIC DNA]</scope>
    <source>
        <strain evidence="3">JCM 3272</strain>
    </source>
</reference>
<comment type="caution">
    <text evidence="2">The sequence shown here is derived from an EMBL/GenBank/DDBJ whole genome shotgun (WGS) entry which is preliminary data.</text>
</comment>
<name>A0ABP5TPQ5_9ACTN</name>
<dbReference type="Gene3D" id="3.10.450.50">
    <property type="match status" value="1"/>
</dbReference>
<keyword evidence="3" id="KW-1185">Reference proteome</keyword>
<protein>
    <recommendedName>
        <fullName evidence="4">DUF4878 domain-containing protein</fullName>
    </recommendedName>
</protein>
<dbReference type="Proteomes" id="UP001501444">
    <property type="component" value="Unassembled WGS sequence"/>
</dbReference>
<evidence type="ECO:0000313" key="3">
    <source>
        <dbReference type="Proteomes" id="UP001501444"/>
    </source>
</evidence>